<organism evidence="3 4">
    <name type="scientific">Microlunatus aurantiacus</name>
    <dbReference type="NCBI Taxonomy" id="446786"/>
    <lineage>
        <taxon>Bacteria</taxon>
        <taxon>Bacillati</taxon>
        <taxon>Actinomycetota</taxon>
        <taxon>Actinomycetes</taxon>
        <taxon>Propionibacteriales</taxon>
        <taxon>Propionibacteriaceae</taxon>
        <taxon>Microlunatus</taxon>
    </lineage>
</organism>
<evidence type="ECO:0000313" key="3">
    <source>
        <dbReference type="EMBL" id="GAA3718561.1"/>
    </source>
</evidence>
<dbReference type="InterPro" id="IPR003346">
    <property type="entry name" value="Transposase_20"/>
</dbReference>
<protein>
    <recommendedName>
        <fullName evidence="2">Transposase IS116/IS110/IS902 C-terminal domain-containing protein</fullName>
    </recommendedName>
</protein>
<name>A0ABP7EH98_9ACTN</name>
<evidence type="ECO:0000256" key="1">
    <source>
        <dbReference type="SAM" id="MobiDB-lite"/>
    </source>
</evidence>
<sequence length="162" mass="17167">MTGALISQVALRRARNLALKGRAHDPVRAKLALAAIRRLHALTAEIKAMEIDIAAAVELRLHQHLMAIPGVGPLVAAKILGETHDARHFRSAAAFAAHAGTAPVPASTGNTHRHRSARGGNRQLNHALFTIAMVQARWPPKHGPTSPGNGPRARPAPRPADA</sequence>
<feature type="domain" description="Transposase IS116/IS110/IS902 C-terminal" evidence="2">
    <location>
        <begin position="63"/>
        <end position="141"/>
    </location>
</feature>
<comment type="caution">
    <text evidence="3">The sequence shown here is derived from an EMBL/GenBank/DDBJ whole genome shotgun (WGS) entry which is preliminary data.</text>
</comment>
<dbReference type="Proteomes" id="UP001500051">
    <property type="component" value="Unassembled WGS sequence"/>
</dbReference>
<evidence type="ECO:0000259" key="2">
    <source>
        <dbReference type="Pfam" id="PF02371"/>
    </source>
</evidence>
<accession>A0ABP7EH98</accession>
<dbReference type="EMBL" id="BAAAYX010000026">
    <property type="protein sequence ID" value="GAA3718561.1"/>
    <property type="molecule type" value="Genomic_DNA"/>
</dbReference>
<gene>
    <name evidence="3" type="ORF">GCM10022204_43280</name>
</gene>
<evidence type="ECO:0000313" key="4">
    <source>
        <dbReference type="Proteomes" id="UP001500051"/>
    </source>
</evidence>
<dbReference type="Pfam" id="PF02371">
    <property type="entry name" value="Transposase_20"/>
    <property type="match status" value="1"/>
</dbReference>
<reference evidence="4" key="1">
    <citation type="journal article" date="2019" name="Int. J. Syst. Evol. Microbiol.">
        <title>The Global Catalogue of Microorganisms (GCM) 10K type strain sequencing project: providing services to taxonomists for standard genome sequencing and annotation.</title>
        <authorList>
            <consortium name="The Broad Institute Genomics Platform"/>
            <consortium name="The Broad Institute Genome Sequencing Center for Infectious Disease"/>
            <person name="Wu L."/>
            <person name="Ma J."/>
        </authorList>
    </citation>
    <scope>NUCLEOTIDE SEQUENCE [LARGE SCALE GENOMIC DNA]</scope>
    <source>
        <strain evidence="4">JCM 16548</strain>
    </source>
</reference>
<dbReference type="PANTHER" id="PTHR33055">
    <property type="entry name" value="TRANSPOSASE FOR INSERTION SEQUENCE ELEMENT IS1111A"/>
    <property type="match status" value="1"/>
</dbReference>
<dbReference type="InterPro" id="IPR047650">
    <property type="entry name" value="Transpos_IS110"/>
</dbReference>
<proteinExistence type="predicted"/>
<dbReference type="PANTHER" id="PTHR33055:SF16">
    <property type="entry name" value="TRANSPOSASE FOR INSERTION SEQUENCE ELEMENT IS1547"/>
    <property type="match status" value="1"/>
</dbReference>
<keyword evidence="4" id="KW-1185">Reference proteome</keyword>
<feature type="region of interest" description="Disordered" evidence="1">
    <location>
        <begin position="138"/>
        <end position="162"/>
    </location>
</feature>